<gene>
    <name evidence="1" type="ORF">STABA_v1c00740</name>
</gene>
<dbReference type="AlphaFoldDB" id="A0A6I6C971"/>
<dbReference type="GO" id="GO:0016020">
    <property type="term" value="C:membrane"/>
    <property type="evidence" value="ECO:0007669"/>
    <property type="project" value="InterPro"/>
</dbReference>
<organism evidence="1 2">
    <name type="scientific">Spiroplasma tabanidicola</name>
    <dbReference type="NCBI Taxonomy" id="324079"/>
    <lineage>
        <taxon>Bacteria</taxon>
        <taxon>Bacillati</taxon>
        <taxon>Mycoplasmatota</taxon>
        <taxon>Mollicutes</taxon>
        <taxon>Entomoplasmatales</taxon>
        <taxon>Spiroplasmataceae</taxon>
        <taxon>Spiroplasma</taxon>
    </lineage>
</organism>
<evidence type="ECO:0000313" key="2">
    <source>
        <dbReference type="Proteomes" id="UP000424468"/>
    </source>
</evidence>
<dbReference type="KEGG" id="stab:STABA_v1c00740"/>
<dbReference type="OrthoDB" id="388967at2"/>
<evidence type="ECO:0000313" key="1">
    <source>
        <dbReference type="EMBL" id="QGS51441.1"/>
    </source>
</evidence>
<accession>A0A6I6C971</accession>
<keyword evidence="2" id="KW-1185">Reference proteome</keyword>
<dbReference type="Proteomes" id="UP000424468">
    <property type="component" value="Chromosome"/>
</dbReference>
<dbReference type="Pfam" id="PF05215">
    <property type="entry name" value="Spiralin"/>
    <property type="match status" value="1"/>
</dbReference>
<protein>
    <submittedName>
        <fullName evidence="1">Uncharacterized protein</fullName>
    </submittedName>
</protein>
<sequence>MPALIFKTVEFIFPSLITGEDLKLTPEANTKDAAVTAAVDKIKAKLSVDVVLDTDFTVGEKDYTEAKSDTTGSLKITSKSGSKVLTEGKTVTFSLAFKAEEAAKTPVLSFGDEVSQNAVEISMKENSAKKTITIKVENPTKDVKPTVKKSGDDSNAKLEICQVSGDNETYTVELTGKAKTDSSPIEVTVKYTGATKDLTLNVTVKE</sequence>
<dbReference type="EMBL" id="CP046276">
    <property type="protein sequence ID" value="QGS51441.1"/>
    <property type="molecule type" value="Genomic_DNA"/>
</dbReference>
<dbReference type="InterPro" id="IPR007880">
    <property type="entry name" value="Spiralin"/>
</dbReference>
<reference evidence="1 2" key="1">
    <citation type="submission" date="2019-11" db="EMBL/GenBank/DDBJ databases">
        <title>Complete genome sequence of Spiroplasma tabanidicola TAUS-1 (DSM 22603).</title>
        <authorList>
            <person name="Huang C.-T."/>
            <person name="Lin Y.-C."/>
            <person name="Kuo C.-H."/>
        </authorList>
    </citation>
    <scope>NUCLEOTIDE SEQUENCE [LARGE SCALE GENOMIC DNA]</scope>
    <source>
        <strain evidence="1 2">TAUS-1</strain>
    </source>
</reference>
<dbReference type="RefSeq" id="WP_156005403.1">
    <property type="nucleotide sequence ID" value="NZ_CP046276.1"/>
</dbReference>
<proteinExistence type="predicted"/>
<name>A0A6I6C971_9MOLU</name>